<dbReference type="Proteomes" id="UP001330016">
    <property type="component" value="Unassembled WGS sequence"/>
</dbReference>
<keyword evidence="2" id="KW-1185">Reference proteome</keyword>
<accession>A0ABU7T331</accession>
<protein>
    <submittedName>
        <fullName evidence="1">Phage terminase small subunit P27 family</fullName>
    </submittedName>
</protein>
<dbReference type="Pfam" id="PF05119">
    <property type="entry name" value="Terminase_4"/>
    <property type="match status" value="1"/>
</dbReference>
<dbReference type="InterPro" id="IPR006448">
    <property type="entry name" value="Phage_term_ssu_P27"/>
</dbReference>
<reference evidence="1 2" key="1">
    <citation type="submission" date="2023-02" db="EMBL/GenBank/DDBJ databases">
        <title>The predominant lactic acid bacteria and yeasts involved in the spontaneous fermentation of millet during the production of the traditional porridge Hausa koko in Ghana.</title>
        <authorList>
            <person name="Atter A."/>
            <person name="Diaz M."/>
        </authorList>
    </citation>
    <scope>NUCLEOTIDE SEQUENCE [LARGE SCALE GENOMIC DNA]</scope>
    <source>
        <strain evidence="1 2">FI11640</strain>
    </source>
</reference>
<dbReference type="NCBIfam" id="TIGR01558">
    <property type="entry name" value="sm_term_P27"/>
    <property type="match status" value="1"/>
</dbReference>
<sequence>MPERPPEHLGKIASAMWRKVVPFLEAKAPVTRVDAGLVELYCTQYEIYRKAYQSIIDDGIQTKIFDSLQDSTGAIVGKDFTGYKRNPATQVYNDSLKQLNAVGEQLGLSPKGRAEMAKIKPPDDGKVDIAEQMKKFLGGDSH</sequence>
<dbReference type="RefSeq" id="WP_226911088.1">
    <property type="nucleotide sequence ID" value="NZ_CP045143.1"/>
</dbReference>
<comment type="caution">
    <text evidence="1">The sequence shown here is derived from an EMBL/GenBank/DDBJ whole genome shotgun (WGS) entry which is preliminary data.</text>
</comment>
<dbReference type="EMBL" id="JAQSGK010000063">
    <property type="protein sequence ID" value="MEE6717024.1"/>
    <property type="molecule type" value="Genomic_DNA"/>
</dbReference>
<evidence type="ECO:0000313" key="1">
    <source>
        <dbReference type="EMBL" id="MEE6717024.1"/>
    </source>
</evidence>
<gene>
    <name evidence="1" type="ORF">PS435_14315</name>
</gene>
<evidence type="ECO:0000313" key="2">
    <source>
        <dbReference type="Proteomes" id="UP001330016"/>
    </source>
</evidence>
<name>A0ABU7T331_9LACO</name>
<proteinExistence type="predicted"/>
<organism evidence="1 2">
    <name type="scientific">Schleiferilactobacillus harbinensis</name>
    <dbReference type="NCBI Taxonomy" id="304207"/>
    <lineage>
        <taxon>Bacteria</taxon>
        <taxon>Bacillati</taxon>
        <taxon>Bacillota</taxon>
        <taxon>Bacilli</taxon>
        <taxon>Lactobacillales</taxon>
        <taxon>Lactobacillaceae</taxon>
        <taxon>Schleiferilactobacillus</taxon>
    </lineage>
</organism>